<evidence type="ECO:0000313" key="1">
    <source>
        <dbReference type="EMBL" id="NLR93885.1"/>
    </source>
</evidence>
<dbReference type="RefSeq" id="WP_168884593.1">
    <property type="nucleotide sequence ID" value="NZ_JABAIL010000008.1"/>
</dbReference>
<protein>
    <submittedName>
        <fullName evidence="1">Uncharacterized protein</fullName>
    </submittedName>
</protein>
<proteinExistence type="predicted"/>
<dbReference type="EMBL" id="JABAIL010000008">
    <property type="protein sequence ID" value="NLR93885.1"/>
    <property type="molecule type" value="Genomic_DNA"/>
</dbReference>
<dbReference type="AlphaFoldDB" id="A0A7X8SP92"/>
<name>A0A7X8SP92_9BACT</name>
<keyword evidence="2" id="KW-1185">Reference proteome</keyword>
<accession>A0A7X8SP92</accession>
<dbReference type="Proteomes" id="UP000585050">
    <property type="component" value="Unassembled WGS sequence"/>
</dbReference>
<evidence type="ECO:0000313" key="2">
    <source>
        <dbReference type="Proteomes" id="UP000585050"/>
    </source>
</evidence>
<gene>
    <name evidence="1" type="ORF">HGP29_21975</name>
</gene>
<reference evidence="1 2" key="1">
    <citation type="submission" date="2020-04" db="EMBL/GenBank/DDBJ databases">
        <title>Flammeovirga sp. SR4, a novel species isolated from seawater.</title>
        <authorList>
            <person name="Wang X."/>
        </authorList>
    </citation>
    <scope>NUCLEOTIDE SEQUENCE [LARGE SCALE GENOMIC DNA]</scope>
    <source>
        <strain evidence="1 2">SR4</strain>
    </source>
</reference>
<sequence length="84" mass="9118">MSEVKIVAAAEAALTKLTSLNKKGEYEQQVNDLTWVLASFKNDGNPEGVFQKVAEAKSALAELKAQKPRSVAKKLMDQLEDALA</sequence>
<comment type="caution">
    <text evidence="1">The sequence shown here is derived from an EMBL/GenBank/DDBJ whole genome shotgun (WGS) entry which is preliminary data.</text>
</comment>
<organism evidence="1 2">
    <name type="scientific">Flammeovirga agarivorans</name>
    <dbReference type="NCBI Taxonomy" id="2726742"/>
    <lineage>
        <taxon>Bacteria</taxon>
        <taxon>Pseudomonadati</taxon>
        <taxon>Bacteroidota</taxon>
        <taxon>Cytophagia</taxon>
        <taxon>Cytophagales</taxon>
        <taxon>Flammeovirgaceae</taxon>
        <taxon>Flammeovirga</taxon>
    </lineage>
</organism>